<dbReference type="InterPro" id="IPR001173">
    <property type="entry name" value="Glyco_trans_2-like"/>
</dbReference>
<comment type="similarity">
    <text evidence="1">Belongs to the glycosyltransferase 2 family.</text>
</comment>
<dbReference type="STRING" id="1826909.A5893_07710"/>
<evidence type="ECO:0000313" key="6">
    <source>
        <dbReference type="EMBL" id="OAQ40813.1"/>
    </source>
</evidence>
<dbReference type="InterPro" id="IPR029044">
    <property type="entry name" value="Nucleotide-diphossugar_trans"/>
</dbReference>
<name>A0A179DK98_9SPHI</name>
<comment type="caution">
    <text evidence="6">The sequence shown here is derived from an EMBL/GenBank/DDBJ whole genome shotgun (WGS) entry which is preliminary data.</text>
</comment>
<dbReference type="OrthoDB" id="9771846at2"/>
<reference evidence="6 7" key="1">
    <citation type="submission" date="2016-04" db="EMBL/GenBank/DDBJ databases">
        <authorList>
            <person name="Evans L.H."/>
            <person name="Alamgir A."/>
            <person name="Owens N."/>
            <person name="Weber N.D."/>
            <person name="Virtaneva K."/>
            <person name="Barbian K."/>
            <person name="Babar A."/>
            <person name="Rosenke K."/>
        </authorList>
    </citation>
    <scope>NUCLEOTIDE SEQUENCE [LARGE SCALE GENOMIC DNA]</scope>
    <source>
        <strain evidence="6 7">CCM 8644</strain>
    </source>
</reference>
<dbReference type="AlphaFoldDB" id="A0A179DK98"/>
<dbReference type="Gene3D" id="3.90.550.10">
    <property type="entry name" value="Spore Coat Polysaccharide Biosynthesis Protein SpsA, Chain A"/>
    <property type="match status" value="1"/>
</dbReference>
<dbReference type="Pfam" id="PF00535">
    <property type="entry name" value="Glycos_transf_2"/>
    <property type="match status" value="1"/>
</dbReference>
<evidence type="ECO:0000256" key="2">
    <source>
        <dbReference type="ARBA" id="ARBA00022676"/>
    </source>
</evidence>
<dbReference type="GO" id="GO:0016757">
    <property type="term" value="F:glycosyltransferase activity"/>
    <property type="evidence" value="ECO:0007669"/>
    <property type="project" value="UniProtKB-KW"/>
</dbReference>
<dbReference type="Proteomes" id="UP000078459">
    <property type="component" value="Unassembled WGS sequence"/>
</dbReference>
<keyword evidence="4" id="KW-0812">Transmembrane</keyword>
<keyword evidence="7" id="KW-1185">Reference proteome</keyword>
<keyword evidence="4" id="KW-0472">Membrane</keyword>
<protein>
    <submittedName>
        <fullName evidence="6">Glycosyl transferase</fullName>
    </submittedName>
</protein>
<dbReference type="PANTHER" id="PTHR43179:SF12">
    <property type="entry name" value="GALACTOFURANOSYLTRANSFERASE GLFT2"/>
    <property type="match status" value="1"/>
</dbReference>
<evidence type="ECO:0000256" key="4">
    <source>
        <dbReference type="SAM" id="Phobius"/>
    </source>
</evidence>
<dbReference type="SUPFAM" id="SSF53448">
    <property type="entry name" value="Nucleotide-diphospho-sugar transferases"/>
    <property type="match status" value="1"/>
</dbReference>
<dbReference type="EMBL" id="LWHJ01000022">
    <property type="protein sequence ID" value="OAQ40813.1"/>
    <property type="molecule type" value="Genomic_DNA"/>
</dbReference>
<dbReference type="PANTHER" id="PTHR43179">
    <property type="entry name" value="RHAMNOSYLTRANSFERASE WBBL"/>
    <property type="match status" value="1"/>
</dbReference>
<sequence>MKSVSIITVNFNQPKATCELLLSIKKHYGNNVEVILVDNASDENFESEFKNIISDLVFIRSKVNLGFAGGNNFGISFAKGDYLLLLNNDTEIPKGFIETLVEELKSDDKIGLLSPLILYDDDRSIIQYAGYTPLNYITARNSQIGQSEKNKGQYNGVTKETGFCHGAAVICRKEYLNEAGLMDENYFLYYEELDWCEKFKKVGKTINFTGKTHIFHKESITVGKESAVKTYFITRNRMLFIRKNTSTFNTFLFTIYYVLIACPKAIISLRNKGRKDLVKWVIKGLMWNFTHQKNSKDLGFKIN</sequence>
<dbReference type="RefSeq" id="WP_068822043.1">
    <property type="nucleotide sequence ID" value="NZ_LWHJ01000022.1"/>
</dbReference>
<evidence type="ECO:0000313" key="7">
    <source>
        <dbReference type="Proteomes" id="UP000078459"/>
    </source>
</evidence>
<keyword evidence="2" id="KW-0328">Glycosyltransferase</keyword>
<evidence type="ECO:0000256" key="3">
    <source>
        <dbReference type="ARBA" id="ARBA00022679"/>
    </source>
</evidence>
<evidence type="ECO:0000259" key="5">
    <source>
        <dbReference type="Pfam" id="PF00535"/>
    </source>
</evidence>
<proteinExistence type="inferred from homology"/>
<evidence type="ECO:0000256" key="1">
    <source>
        <dbReference type="ARBA" id="ARBA00006739"/>
    </source>
</evidence>
<organism evidence="6 7">
    <name type="scientific">Pedobacter psychrophilus</name>
    <dbReference type="NCBI Taxonomy" id="1826909"/>
    <lineage>
        <taxon>Bacteria</taxon>
        <taxon>Pseudomonadati</taxon>
        <taxon>Bacteroidota</taxon>
        <taxon>Sphingobacteriia</taxon>
        <taxon>Sphingobacteriales</taxon>
        <taxon>Sphingobacteriaceae</taxon>
        <taxon>Pedobacter</taxon>
    </lineage>
</organism>
<feature type="transmembrane region" description="Helical" evidence="4">
    <location>
        <begin position="248"/>
        <end position="267"/>
    </location>
</feature>
<dbReference type="CDD" id="cd04186">
    <property type="entry name" value="GT_2_like_c"/>
    <property type="match status" value="1"/>
</dbReference>
<keyword evidence="4" id="KW-1133">Transmembrane helix</keyword>
<feature type="domain" description="Glycosyltransferase 2-like" evidence="5">
    <location>
        <begin position="5"/>
        <end position="177"/>
    </location>
</feature>
<gene>
    <name evidence="6" type="ORF">A5893_07710</name>
</gene>
<reference evidence="6 7" key="2">
    <citation type="submission" date="2016-06" db="EMBL/GenBank/DDBJ databases">
        <title>Pedobacter psychrophilus sp. nov., isolated from Antarctic fragmentary rock.</title>
        <authorList>
            <person name="Svec P."/>
        </authorList>
    </citation>
    <scope>NUCLEOTIDE SEQUENCE [LARGE SCALE GENOMIC DNA]</scope>
    <source>
        <strain evidence="6 7">CCM 8644</strain>
    </source>
</reference>
<keyword evidence="3 6" id="KW-0808">Transferase</keyword>
<accession>A0A179DK98</accession>